<protein>
    <submittedName>
        <fullName evidence="2 3">Uncharacterized protein</fullName>
    </submittedName>
</protein>
<dbReference type="OrthoDB" id="688441at2759"/>
<dbReference type="EMBL" id="CM000882">
    <property type="protein sequence ID" value="PNT68728.1"/>
    <property type="molecule type" value="Genomic_DNA"/>
</dbReference>
<evidence type="ECO:0000313" key="2">
    <source>
        <dbReference type="EMBL" id="PNT68728.1"/>
    </source>
</evidence>
<dbReference type="EnsemblPlants" id="PNT68727">
    <property type="protein sequence ID" value="PNT68727"/>
    <property type="gene ID" value="BRADI_3g44596v3"/>
</dbReference>
<dbReference type="InParanoid" id="A0A2K2D385"/>
<dbReference type="EMBL" id="CM000882">
    <property type="protein sequence ID" value="PNT68727.1"/>
    <property type="molecule type" value="Genomic_DNA"/>
</dbReference>
<sequence>MEAFIHEEYVSKRREQQRRRRPPQTTALHIQTGKGNLPPPAAGTCQESPRGGEPTASSSPSAVGSLAASTETASSFRDHLFDYLKPY</sequence>
<reference evidence="2" key="2">
    <citation type="submission" date="2017-06" db="EMBL/GenBank/DDBJ databases">
        <title>WGS assembly of Brachypodium distachyon.</title>
        <authorList>
            <consortium name="The International Brachypodium Initiative"/>
            <person name="Lucas S."/>
            <person name="Harmon-Smith M."/>
            <person name="Lail K."/>
            <person name="Tice H."/>
            <person name="Grimwood J."/>
            <person name="Bruce D."/>
            <person name="Barry K."/>
            <person name="Shu S."/>
            <person name="Lindquist E."/>
            <person name="Wang M."/>
            <person name="Pitluck S."/>
            <person name="Vogel J.P."/>
            <person name="Garvin D.F."/>
            <person name="Mockler T.C."/>
            <person name="Schmutz J."/>
            <person name="Rokhsar D."/>
            <person name="Bevan M.W."/>
        </authorList>
    </citation>
    <scope>NUCLEOTIDE SEQUENCE</scope>
    <source>
        <strain evidence="2">Bd21</strain>
    </source>
</reference>
<proteinExistence type="predicted"/>
<organism evidence="2">
    <name type="scientific">Brachypodium distachyon</name>
    <name type="common">Purple false brome</name>
    <name type="synonym">Trachynia distachya</name>
    <dbReference type="NCBI Taxonomy" id="15368"/>
    <lineage>
        <taxon>Eukaryota</taxon>
        <taxon>Viridiplantae</taxon>
        <taxon>Streptophyta</taxon>
        <taxon>Embryophyta</taxon>
        <taxon>Tracheophyta</taxon>
        <taxon>Spermatophyta</taxon>
        <taxon>Magnoliopsida</taxon>
        <taxon>Liliopsida</taxon>
        <taxon>Poales</taxon>
        <taxon>Poaceae</taxon>
        <taxon>BOP clade</taxon>
        <taxon>Pooideae</taxon>
        <taxon>Stipodae</taxon>
        <taxon>Brachypodieae</taxon>
        <taxon>Brachypodium</taxon>
    </lineage>
</organism>
<accession>A0A2K2D385</accession>
<dbReference type="AlphaFoldDB" id="A0A2K2D385"/>
<reference evidence="3" key="3">
    <citation type="submission" date="2018-08" db="UniProtKB">
        <authorList>
            <consortium name="EnsemblPlants"/>
        </authorList>
    </citation>
    <scope>IDENTIFICATION</scope>
    <source>
        <strain evidence="3">cv. Bd21</strain>
    </source>
</reference>
<evidence type="ECO:0000313" key="3">
    <source>
        <dbReference type="EnsemblPlants" id="PNT68727"/>
    </source>
</evidence>
<evidence type="ECO:0000313" key="4">
    <source>
        <dbReference type="Proteomes" id="UP000008810"/>
    </source>
</evidence>
<feature type="compositionally biased region" description="Polar residues" evidence="1">
    <location>
        <begin position="55"/>
        <end position="73"/>
    </location>
</feature>
<feature type="compositionally biased region" description="Basic and acidic residues" evidence="1">
    <location>
        <begin position="1"/>
        <end position="14"/>
    </location>
</feature>
<keyword evidence="4" id="KW-1185">Reference proteome</keyword>
<name>A0A2K2D385_BRADI</name>
<reference evidence="2 3" key="1">
    <citation type="journal article" date="2010" name="Nature">
        <title>Genome sequencing and analysis of the model grass Brachypodium distachyon.</title>
        <authorList>
            <consortium name="International Brachypodium Initiative"/>
        </authorList>
    </citation>
    <scope>NUCLEOTIDE SEQUENCE [LARGE SCALE GENOMIC DNA]</scope>
    <source>
        <strain evidence="2 3">Bd21</strain>
    </source>
</reference>
<gene>
    <name evidence="2" type="ORF">BRADI_3g44596v3</name>
</gene>
<dbReference type="Gramene" id="PNT68727">
    <property type="protein sequence ID" value="PNT68727"/>
    <property type="gene ID" value="BRADI_3g44596v3"/>
</dbReference>
<feature type="region of interest" description="Disordered" evidence="1">
    <location>
        <begin position="1"/>
        <end position="73"/>
    </location>
</feature>
<dbReference type="Gramene" id="PNT68728">
    <property type="protein sequence ID" value="PNT68728"/>
    <property type="gene ID" value="BRADI_3g44596v3"/>
</dbReference>
<dbReference type="Proteomes" id="UP000008810">
    <property type="component" value="Chromosome 3"/>
</dbReference>
<evidence type="ECO:0000256" key="1">
    <source>
        <dbReference type="SAM" id="MobiDB-lite"/>
    </source>
</evidence>
<dbReference type="EnsemblPlants" id="PNT68728">
    <property type="protein sequence ID" value="PNT68728"/>
    <property type="gene ID" value="BRADI_3g44596v3"/>
</dbReference>